<evidence type="ECO:0000259" key="1">
    <source>
        <dbReference type="Pfam" id="PF01266"/>
    </source>
</evidence>
<dbReference type="SUPFAM" id="SSF51905">
    <property type="entry name" value="FAD/NAD(P)-binding domain"/>
    <property type="match status" value="1"/>
</dbReference>
<dbReference type="GeneID" id="28823915"/>
<name>A0A194XMP3_MOLSC</name>
<dbReference type="Gene3D" id="3.30.9.10">
    <property type="entry name" value="D-Amino Acid Oxidase, subunit A, domain 2"/>
    <property type="match status" value="1"/>
</dbReference>
<dbReference type="InterPro" id="IPR006076">
    <property type="entry name" value="FAD-dep_OxRdtase"/>
</dbReference>
<dbReference type="STRING" id="149040.A0A194XMP3"/>
<dbReference type="KEGG" id="psco:LY89DRAFT_681015"/>
<gene>
    <name evidence="2" type="ORF">LY89DRAFT_681015</name>
</gene>
<sequence length="458" mass="50361">MTRLSFRPVDPTASKPFPVANATLPYWRTEHHEIDSHRSTEDLPTECDVLIIGSGLAGASTAYFLTDDNPSPPRIVMLEAREVCSGATGRNGGHCSMGSPAFIDSVIQKHGPEAAKELFLFTAAQIYAMKHVVEKEKIDCDYMLDRFVETFLNQSDADNIKETYEAQLKAGLDYINDVDIVNPKYVEKITGIKGAKTATSVTGAQLWPYKLVSSLLARILEKGCLNLQTHTPVHSVSVSPKGISIVNTPRGSIRAGKVVFATNAYTSGILPLYADKIIPTKGTNSHISVPKDTKFPPPHLNFTYGITYEPPQTRDYLIPRPDGGVICGGAKHTFYDAKELWWGNFDDSTLFPMASTRDHFETVMQDNFVGWEKSGAKVDRIWTGIMGNTADSFPHVGQVPGQPNHFILAGFNGSGMSMIFLTAKGVAKMVRDDVAFEESGIPRLFKTTESRLKLEVKP</sequence>
<dbReference type="Pfam" id="PF01266">
    <property type="entry name" value="DAO"/>
    <property type="match status" value="1"/>
</dbReference>
<dbReference type="Gene3D" id="3.50.50.60">
    <property type="entry name" value="FAD/NAD(P)-binding domain"/>
    <property type="match status" value="1"/>
</dbReference>
<dbReference type="RefSeq" id="XP_018075885.1">
    <property type="nucleotide sequence ID" value="XM_018214189.1"/>
</dbReference>
<accession>A0A194XMP3</accession>
<dbReference type="GO" id="GO:0005737">
    <property type="term" value="C:cytoplasm"/>
    <property type="evidence" value="ECO:0007669"/>
    <property type="project" value="TreeGrafter"/>
</dbReference>
<dbReference type="PANTHER" id="PTHR13847:SF279">
    <property type="entry name" value="FAD DEPENDENT OXIDOREDUCTASE DOMAIN-CONTAINING PROTEIN-RELATED"/>
    <property type="match status" value="1"/>
</dbReference>
<dbReference type="InParanoid" id="A0A194XMP3"/>
<keyword evidence="3" id="KW-1185">Reference proteome</keyword>
<evidence type="ECO:0000313" key="3">
    <source>
        <dbReference type="Proteomes" id="UP000070700"/>
    </source>
</evidence>
<feature type="domain" description="FAD dependent oxidoreductase" evidence="1">
    <location>
        <begin position="48"/>
        <end position="428"/>
    </location>
</feature>
<dbReference type="EMBL" id="KQ947407">
    <property type="protein sequence ID" value="KUJ21530.1"/>
    <property type="molecule type" value="Genomic_DNA"/>
</dbReference>
<dbReference type="AlphaFoldDB" id="A0A194XMP3"/>
<proteinExistence type="predicted"/>
<organism evidence="2 3">
    <name type="scientific">Mollisia scopiformis</name>
    <name type="common">Conifer needle endophyte fungus</name>
    <name type="synonym">Phialocephala scopiformis</name>
    <dbReference type="NCBI Taxonomy" id="149040"/>
    <lineage>
        <taxon>Eukaryota</taxon>
        <taxon>Fungi</taxon>
        <taxon>Dikarya</taxon>
        <taxon>Ascomycota</taxon>
        <taxon>Pezizomycotina</taxon>
        <taxon>Leotiomycetes</taxon>
        <taxon>Helotiales</taxon>
        <taxon>Mollisiaceae</taxon>
        <taxon>Mollisia</taxon>
    </lineage>
</organism>
<reference evidence="2 3" key="1">
    <citation type="submission" date="2015-10" db="EMBL/GenBank/DDBJ databases">
        <title>Full genome of DAOMC 229536 Phialocephala scopiformis, a fungal endophyte of spruce producing the potent anti-insectan compound rugulosin.</title>
        <authorList>
            <consortium name="DOE Joint Genome Institute"/>
            <person name="Walker A.K."/>
            <person name="Frasz S.L."/>
            <person name="Seifert K.A."/>
            <person name="Miller J.D."/>
            <person name="Mondo S.J."/>
            <person name="Labutti K."/>
            <person name="Lipzen A."/>
            <person name="Dockter R."/>
            <person name="Kennedy M."/>
            <person name="Grigoriev I.V."/>
            <person name="Spatafora J.W."/>
        </authorList>
    </citation>
    <scope>NUCLEOTIDE SEQUENCE [LARGE SCALE GENOMIC DNA]</scope>
    <source>
        <strain evidence="2 3">CBS 120377</strain>
    </source>
</reference>
<dbReference type="Proteomes" id="UP000070700">
    <property type="component" value="Unassembled WGS sequence"/>
</dbReference>
<protein>
    <submittedName>
        <fullName evidence="2">FAD dependent oxidoreductase</fullName>
    </submittedName>
</protein>
<dbReference type="OrthoDB" id="429143at2759"/>
<evidence type="ECO:0000313" key="2">
    <source>
        <dbReference type="EMBL" id="KUJ21530.1"/>
    </source>
</evidence>
<dbReference type="PANTHER" id="PTHR13847">
    <property type="entry name" value="SARCOSINE DEHYDROGENASE-RELATED"/>
    <property type="match status" value="1"/>
</dbReference>
<dbReference type="InterPro" id="IPR036188">
    <property type="entry name" value="FAD/NAD-bd_sf"/>
</dbReference>